<accession>H2ZC98</accession>
<dbReference type="Proteomes" id="UP000007875">
    <property type="component" value="Unassembled WGS sequence"/>
</dbReference>
<keyword evidence="8" id="KW-1185">Reference proteome</keyword>
<keyword evidence="3" id="KW-0238">DNA-binding</keyword>
<dbReference type="GO" id="GO:0000981">
    <property type="term" value="F:DNA-binding transcription factor activity, RNA polymerase II-specific"/>
    <property type="evidence" value="ECO:0007669"/>
    <property type="project" value="TreeGrafter"/>
</dbReference>
<keyword evidence="4" id="KW-0804">Transcription</keyword>
<evidence type="ECO:0000313" key="8">
    <source>
        <dbReference type="Proteomes" id="UP000007875"/>
    </source>
</evidence>
<dbReference type="Ensembl" id="ENSCSAVT00000015388.1">
    <property type="protein sequence ID" value="ENSCSAVP00000015214.1"/>
    <property type="gene ID" value="ENSCSAVG00000008922.1"/>
</dbReference>
<keyword evidence="5" id="KW-0539">Nucleus</keyword>
<dbReference type="HOGENOM" id="CLU_051922_2_0_1"/>
<dbReference type="eggNOG" id="KOG3119">
    <property type="taxonomic scope" value="Eukaryota"/>
</dbReference>
<feature type="compositionally biased region" description="Low complexity" evidence="6">
    <location>
        <begin position="98"/>
        <end position="109"/>
    </location>
</feature>
<dbReference type="PANTHER" id="PTHR11988:SF27">
    <property type="entry name" value="GH27708P"/>
    <property type="match status" value="1"/>
</dbReference>
<comment type="subcellular location">
    <subcellularLocation>
        <location evidence="1">Nucleus</location>
    </subcellularLocation>
</comment>
<dbReference type="GO" id="GO:0000978">
    <property type="term" value="F:RNA polymerase II cis-regulatory region sequence-specific DNA binding"/>
    <property type="evidence" value="ECO:0007669"/>
    <property type="project" value="TreeGrafter"/>
</dbReference>
<feature type="compositionally biased region" description="Polar residues" evidence="6">
    <location>
        <begin position="131"/>
        <end position="148"/>
    </location>
</feature>
<dbReference type="GeneTree" id="ENSGT00940000169452"/>
<dbReference type="GO" id="GO:0005634">
    <property type="term" value="C:nucleus"/>
    <property type="evidence" value="ECO:0007669"/>
    <property type="project" value="UniProtKB-SubCell"/>
</dbReference>
<dbReference type="InterPro" id="IPR040223">
    <property type="entry name" value="PAR_bZIP"/>
</dbReference>
<dbReference type="PANTHER" id="PTHR11988">
    <property type="entry name" value="THYROTROPH EMBRYONIC FACTOR RELATED"/>
    <property type="match status" value="1"/>
</dbReference>
<reference evidence="8" key="1">
    <citation type="submission" date="2003-08" db="EMBL/GenBank/DDBJ databases">
        <authorList>
            <person name="Birren B."/>
            <person name="Nusbaum C."/>
            <person name="Abebe A."/>
            <person name="Abouelleil A."/>
            <person name="Adekoya E."/>
            <person name="Ait-zahra M."/>
            <person name="Allen N."/>
            <person name="Allen T."/>
            <person name="An P."/>
            <person name="Anderson M."/>
            <person name="Anderson S."/>
            <person name="Arachchi H."/>
            <person name="Armbruster J."/>
            <person name="Bachantsang P."/>
            <person name="Baldwin J."/>
            <person name="Barry A."/>
            <person name="Bayul T."/>
            <person name="Blitshsteyn B."/>
            <person name="Bloom T."/>
            <person name="Blye J."/>
            <person name="Boguslavskiy L."/>
            <person name="Borowsky M."/>
            <person name="Boukhgalter B."/>
            <person name="Brunache A."/>
            <person name="Butler J."/>
            <person name="Calixte N."/>
            <person name="Calvo S."/>
            <person name="Camarata J."/>
            <person name="Campo K."/>
            <person name="Chang J."/>
            <person name="Cheshatsang Y."/>
            <person name="Citroen M."/>
            <person name="Collymore A."/>
            <person name="Considine T."/>
            <person name="Cook A."/>
            <person name="Cooke P."/>
            <person name="Corum B."/>
            <person name="Cuomo C."/>
            <person name="David R."/>
            <person name="Dawoe T."/>
            <person name="Degray S."/>
            <person name="Dodge S."/>
            <person name="Dooley K."/>
            <person name="Dorje P."/>
            <person name="Dorjee K."/>
            <person name="Dorris L."/>
            <person name="Duffey N."/>
            <person name="Dupes A."/>
            <person name="Elkins T."/>
            <person name="Engels R."/>
            <person name="Erickson J."/>
            <person name="Farina A."/>
            <person name="Faro S."/>
            <person name="Ferreira P."/>
            <person name="Fischer H."/>
            <person name="Fitzgerald M."/>
            <person name="Foley K."/>
            <person name="Gage D."/>
            <person name="Galagan J."/>
            <person name="Gearin G."/>
            <person name="Gnerre S."/>
            <person name="Gnirke A."/>
            <person name="Goyette A."/>
            <person name="Graham J."/>
            <person name="Grandbois E."/>
            <person name="Gyaltsen K."/>
            <person name="Hafez N."/>
            <person name="Hagopian D."/>
            <person name="Hagos B."/>
            <person name="Hall J."/>
            <person name="Hatcher B."/>
            <person name="Heller A."/>
            <person name="Higgins H."/>
            <person name="Honan T."/>
            <person name="Horn A."/>
            <person name="Houde N."/>
            <person name="Hughes L."/>
            <person name="Hulme W."/>
            <person name="Husby E."/>
            <person name="Iliev I."/>
            <person name="Jaffe D."/>
            <person name="Jones C."/>
            <person name="Kamal M."/>
            <person name="Kamat A."/>
            <person name="Kamvysselis M."/>
            <person name="Karlsson E."/>
            <person name="Kells C."/>
            <person name="Kieu A."/>
            <person name="Kisner P."/>
            <person name="Kodira C."/>
            <person name="Kulbokas E."/>
            <person name="Labutti K."/>
            <person name="Lama D."/>
            <person name="Landers T."/>
            <person name="Leger J."/>
            <person name="Levine S."/>
            <person name="Lewis D."/>
            <person name="Lewis T."/>
            <person name="Lindblad-toh K."/>
            <person name="Liu X."/>
            <person name="Lokyitsang T."/>
            <person name="Lokyitsang Y."/>
            <person name="Lucien O."/>
            <person name="Lui A."/>
            <person name="Ma L.J."/>
            <person name="Mabbitt R."/>
            <person name="Macdonald J."/>
            <person name="Maclean C."/>
            <person name="Major J."/>
            <person name="Manning J."/>
            <person name="Marabella R."/>
            <person name="Maru K."/>
            <person name="Matthews C."/>
            <person name="Mauceli E."/>
            <person name="Mccarthy M."/>
            <person name="Mcdonough S."/>
            <person name="Mcghee T."/>
            <person name="Meldrim J."/>
            <person name="Meneus L."/>
            <person name="Mesirov J."/>
            <person name="Mihalev A."/>
            <person name="Mihova T."/>
            <person name="Mikkelsen T."/>
            <person name="Mlenga V."/>
            <person name="Moru K."/>
            <person name="Mozes J."/>
            <person name="Mulrain L."/>
            <person name="Munson G."/>
            <person name="Naylor J."/>
            <person name="Newes C."/>
            <person name="Nguyen C."/>
            <person name="Nguyen N."/>
            <person name="Nguyen T."/>
            <person name="Nicol R."/>
            <person name="Nielsen C."/>
            <person name="Nizzari M."/>
            <person name="Norbu C."/>
            <person name="Norbu N."/>
            <person name="O'donnell P."/>
            <person name="Okoawo O."/>
            <person name="O'leary S."/>
            <person name="Omotosho B."/>
            <person name="O'neill K."/>
            <person name="Osman S."/>
            <person name="Parker S."/>
            <person name="Perrin D."/>
            <person name="Phunkhang P."/>
            <person name="Piqani B."/>
            <person name="Purcell S."/>
            <person name="Rachupka T."/>
            <person name="Ramasamy U."/>
            <person name="Rameau R."/>
            <person name="Ray V."/>
            <person name="Raymond C."/>
            <person name="Retta R."/>
            <person name="Richardson S."/>
            <person name="Rise C."/>
            <person name="Rodriguez J."/>
            <person name="Rogers J."/>
            <person name="Rogov P."/>
            <person name="Rutman M."/>
            <person name="Schupbach R."/>
            <person name="Seaman C."/>
            <person name="Settipalli S."/>
            <person name="Sharpe T."/>
            <person name="Sheridan J."/>
            <person name="Sherpa N."/>
            <person name="Shi J."/>
            <person name="Smirnov S."/>
            <person name="Smith C."/>
            <person name="Sougnez C."/>
            <person name="Spencer B."/>
            <person name="Stalker J."/>
            <person name="Stange-thomann N."/>
            <person name="Stavropoulos S."/>
            <person name="Stetson K."/>
            <person name="Stone C."/>
            <person name="Stone S."/>
            <person name="Stubbs M."/>
            <person name="Talamas J."/>
            <person name="Tchuinga P."/>
            <person name="Tenzing P."/>
            <person name="Tesfaye S."/>
            <person name="Theodore J."/>
            <person name="Thoulutsang Y."/>
            <person name="Topham K."/>
            <person name="Towey S."/>
            <person name="Tsamla T."/>
            <person name="Tsomo N."/>
            <person name="Vallee D."/>
            <person name="Vassiliev H."/>
            <person name="Venkataraman V."/>
            <person name="Vinson J."/>
            <person name="Vo A."/>
            <person name="Wade C."/>
            <person name="Wang S."/>
            <person name="Wangchuk T."/>
            <person name="Wangdi T."/>
            <person name="Whittaker C."/>
            <person name="Wilkinson J."/>
            <person name="Wu Y."/>
            <person name="Wyman D."/>
            <person name="Yadav S."/>
            <person name="Yang S."/>
            <person name="Yang X."/>
            <person name="Yeager S."/>
            <person name="Yee E."/>
            <person name="Young G."/>
            <person name="Zainoun J."/>
            <person name="Zembeck L."/>
            <person name="Zimmer A."/>
            <person name="Zody M."/>
            <person name="Lander E."/>
        </authorList>
    </citation>
    <scope>NUCLEOTIDE SEQUENCE [LARGE SCALE GENOMIC DNA]</scope>
</reference>
<evidence type="ECO:0000313" key="7">
    <source>
        <dbReference type="Ensembl" id="ENSCSAVP00000015214.1"/>
    </source>
</evidence>
<proteinExistence type="predicted"/>
<protein>
    <submittedName>
        <fullName evidence="7">Uncharacterized protein</fullName>
    </submittedName>
</protein>
<organism evidence="7 8">
    <name type="scientific">Ciona savignyi</name>
    <name type="common">Pacific transparent sea squirt</name>
    <dbReference type="NCBI Taxonomy" id="51511"/>
    <lineage>
        <taxon>Eukaryota</taxon>
        <taxon>Metazoa</taxon>
        <taxon>Chordata</taxon>
        <taxon>Tunicata</taxon>
        <taxon>Ascidiacea</taxon>
        <taxon>Phlebobranchia</taxon>
        <taxon>Cionidae</taxon>
        <taxon>Ciona</taxon>
    </lineage>
</organism>
<evidence type="ECO:0000256" key="6">
    <source>
        <dbReference type="SAM" id="MobiDB-lite"/>
    </source>
</evidence>
<reference evidence="7" key="2">
    <citation type="submission" date="2025-08" db="UniProtKB">
        <authorList>
            <consortium name="Ensembl"/>
        </authorList>
    </citation>
    <scope>IDENTIFICATION</scope>
</reference>
<dbReference type="OMA" id="QMAIYAD"/>
<sequence length="330" mass="36864">MLNSTSNNDEELSLTLQYLLENPELLGAPTTRDSDEKCEKKAGESSEQNDLVSAYLGPQIWNDMLLSDDLKLEPVDLDDLLKENDVENESNNFQFQLSPATPFSPASSTEDYGSQGYYQDMPDLVSEHESFSSQTKYHGQEWMQSPFRSPQSAPPHPPQHYPHIGSPKVSFSSLDTDQPMFQPSSENGVYNSTTLQEQQMAIYADIMAASNMSAKSPEKPGTSCQAPTESSYDGLHNSMYKYSTPASPAIVPLLPKIDIHIPSPAKVDFKPSTSDVLISTPKSETGTVDEFDPCTRQFTDVELKPKPMVRKSRKVQISTDCKDVKYWNRR</sequence>
<dbReference type="AlphaFoldDB" id="H2ZC98"/>
<feature type="region of interest" description="Disordered" evidence="6">
    <location>
        <begin position="23"/>
        <end position="49"/>
    </location>
</feature>
<feature type="region of interest" description="Disordered" evidence="6">
    <location>
        <begin position="91"/>
        <end position="177"/>
    </location>
</feature>
<feature type="compositionally biased region" description="Basic and acidic residues" evidence="6">
    <location>
        <begin position="32"/>
        <end position="44"/>
    </location>
</feature>
<reference evidence="7" key="3">
    <citation type="submission" date="2025-09" db="UniProtKB">
        <authorList>
            <consortium name="Ensembl"/>
        </authorList>
    </citation>
    <scope>IDENTIFICATION</scope>
</reference>
<evidence type="ECO:0000256" key="3">
    <source>
        <dbReference type="ARBA" id="ARBA00023125"/>
    </source>
</evidence>
<name>H2ZC98_CIOSA</name>
<evidence type="ECO:0000256" key="2">
    <source>
        <dbReference type="ARBA" id="ARBA00023015"/>
    </source>
</evidence>
<evidence type="ECO:0000256" key="4">
    <source>
        <dbReference type="ARBA" id="ARBA00023163"/>
    </source>
</evidence>
<keyword evidence="2" id="KW-0805">Transcription regulation</keyword>
<evidence type="ECO:0000256" key="1">
    <source>
        <dbReference type="ARBA" id="ARBA00004123"/>
    </source>
</evidence>
<evidence type="ECO:0000256" key="5">
    <source>
        <dbReference type="ARBA" id="ARBA00023242"/>
    </source>
</evidence>
<dbReference type="STRING" id="51511.ENSCSAVP00000015214"/>
<dbReference type="InParanoid" id="H2ZC98"/>